<dbReference type="InterPro" id="IPR003601">
    <property type="entry name" value="Topo_IA_2"/>
</dbReference>
<dbReference type="GO" id="GO:0043597">
    <property type="term" value="C:cytoplasmic replication fork"/>
    <property type="evidence" value="ECO:0007669"/>
    <property type="project" value="TreeGrafter"/>
</dbReference>
<comment type="similarity">
    <text evidence="2">Belongs to the type IA topoisomerase family.</text>
</comment>
<dbReference type="PANTHER" id="PTHR11390:SF21">
    <property type="entry name" value="DNA TOPOISOMERASE 3-ALPHA"/>
    <property type="match status" value="1"/>
</dbReference>
<dbReference type="SMART" id="SM00436">
    <property type="entry name" value="TOP1Bc"/>
    <property type="match status" value="1"/>
</dbReference>
<dbReference type="SMART" id="SM00493">
    <property type="entry name" value="TOPRIM"/>
    <property type="match status" value="1"/>
</dbReference>
<evidence type="ECO:0000256" key="2">
    <source>
        <dbReference type="ARBA" id="ARBA00009446"/>
    </source>
</evidence>
<dbReference type="InterPro" id="IPR013825">
    <property type="entry name" value="Topo_IA_cen_sub2"/>
</dbReference>
<keyword evidence="6" id="KW-0413">Isomerase</keyword>
<evidence type="ECO:0000256" key="7">
    <source>
        <dbReference type="ARBA" id="ARBA00030003"/>
    </source>
</evidence>
<dbReference type="PRINTS" id="PR00417">
    <property type="entry name" value="PRTPISMRASEI"/>
</dbReference>
<feature type="compositionally biased region" description="Gly residues" evidence="11">
    <location>
        <begin position="850"/>
        <end position="862"/>
    </location>
</feature>
<evidence type="ECO:0000256" key="11">
    <source>
        <dbReference type="SAM" id="MobiDB-lite"/>
    </source>
</evidence>
<evidence type="ECO:0000256" key="9">
    <source>
        <dbReference type="ARBA" id="ARBA00032235"/>
    </source>
</evidence>
<dbReference type="Pfam" id="PF01751">
    <property type="entry name" value="Toprim"/>
    <property type="match status" value="1"/>
</dbReference>
<dbReference type="EC" id="5.6.2.1" evidence="3"/>
<evidence type="ECO:0000256" key="6">
    <source>
        <dbReference type="ARBA" id="ARBA00023235"/>
    </source>
</evidence>
<dbReference type="GO" id="GO:0006265">
    <property type="term" value="P:DNA topological change"/>
    <property type="evidence" value="ECO:0007669"/>
    <property type="project" value="InterPro"/>
</dbReference>
<dbReference type="Gene3D" id="2.70.20.10">
    <property type="entry name" value="Topoisomerase I, domain 3"/>
    <property type="match status" value="1"/>
</dbReference>
<evidence type="ECO:0000313" key="13">
    <source>
        <dbReference type="EMBL" id="AXH59435.1"/>
    </source>
</evidence>
<feature type="domain" description="Topo IA-type catalytic" evidence="12">
    <location>
        <begin position="163"/>
        <end position="679"/>
    </location>
</feature>
<dbReference type="GO" id="GO:0003917">
    <property type="term" value="F:DNA topoisomerase type I (single strand cut, ATP-independent) activity"/>
    <property type="evidence" value="ECO:0007669"/>
    <property type="project" value="UniProtKB-EC"/>
</dbReference>
<dbReference type="InterPro" id="IPR006171">
    <property type="entry name" value="TOPRIM_dom"/>
</dbReference>
<dbReference type="PANTHER" id="PTHR11390">
    <property type="entry name" value="PROKARYOTIC DNA TOPOISOMERASE"/>
    <property type="match status" value="1"/>
</dbReference>
<keyword evidence="4" id="KW-0799">Topoisomerase</keyword>
<dbReference type="Gene3D" id="1.10.290.10">
    <property type="entry name" value="Topoisomerase I, domain 4"/>
    <property type="match status" value="1"/>
</dbReference>
<evidence type="ECO:0000259" key="12">
    <source>
        <dbReference type="PROSITE" id="PS52039"/>
    </source>
</evidence>
<proteinExistence type="inferred from homology"/>
<name>A0AAD0M488_PSEAV</name>
<dbReference type="InterPro" id="IPR013826">
    <property type="entry name" value="Topo_IA_cen_sub3"/>
</dbReference>
<feature type="region of interest" description="Disordered" evidence="11">
    <location>
        <begin position="848"/>
        <end position="873"/>
    </location>
</feature>
<dbReference type="GO" id="GO:0006281">
    <property type="term" value="P:DNA repair"/>
    <property type="evidence" value="ECO:0007669"/>
    <property type="project" value="TreeGrafter"/>
</dbReference>
<dbReference type="Proteomes" id="UP000006426">
    <property type="component" value="Plasmid pmppla107"/>
</dbReference>
<evidence type="ECO:0000256" key="10">
    <source>
        <dbReference type="ARBA" id="ARBA00032877"/>
    </source>
</evidence>
<reference evidence="13 14" key="1">
    <citation type="journal article" date="2011" name="PLoS Pathog.">
        <title>Dynamic evolution of pathogenicity revealed by sequencing and comparative genomics of 19 Pseudomonas syringae isolates.</title>
        <authorList>
            <person name="Baltrus D.A."/>
            <person name="Nishimura M.T."/>
            <person name="Romanchuk A."/>
            <person name="Chang J.H."/>
            <person name="Mukhtar M.S."/>
            <person name="Cherkis K."/>
            <person name="Roach J."/>
            <person name="Grant S.R."/>
            <person name="Jones C.D."/>
            <person name="Dangl J.L."/>
        </authorList>
    </citation>
    <scope>NUCLEOTIDE SEQUENCE [LARGE SCALE GENOMIC DNA]</scope>
    <source>
        <strain evidence="13 14">M301315</strain>
    </source>
</reference>
<dbReference type="Gene3D" id="3.40.50.140">
    <property type="match status" value="1"/>
</dbReference>
<organism evidence="13 14">
    <name type="scientific">Pseudomonas amygdali pv. lachrymans str. M301315</name>
    <dbReference type="NCBI Taxonomy" id="629260"/>
    <lineage>
        <taxon>Bacteria</taxon>
        <taxon>Pseudomonadati</taxon>
        <taxon>Pseudomonadota</taxon>
        <taxon>Gammaproteobacteria</taxon>
        <taxon>Pseudomonadales</taxon>
        <taxon>Pseudomonadaceae</taxon>
        <taxon>Pseudomonas</taxon>
        <taxon>Pseudomonas amygdali</taxon>
    </lineage>
</organism>
<comment type="catalytic activity">
    <reaction evidence="1">
        <text>ATP-independent breakage of single-stranded DNA, followed by passage and rejoining.</text>
        <dbReference type="EC" id="5.6.2.1"/>
    </reaction>
</comment>
<feature type="compositionally biased region" description="Low complexity" evidence="11">
    <location>
        <begin position="863"/>
        <end position="873"/>
    </location>
</feature>
<geneLocation type="plasmid" evidence="14">
    <name>pmppla107</name>
</geneLocation>
<evidence type="ECO:0000256" key="4">
    <source>
        <dbReference type="ARBA" id="ARBA00023029"/>
    </source>
</evidence>
<dbReference type="InterPro" id="IPR013824">
    <property type="entry name" value="Topo_IA_cen_sub1"/>
</dbReference>
<accession>A0AAD0M488</accession>
<evidence type="ECO:0000256" key="8">
    <source>
        <dbReference type="ARBA" id="ARBA00031985"/>
    </source>
</evidence>
<dbReference type="InterPro" id="IPR023405">
    <property type="entry name" value="Topo_IA_core_domain"/>
</dbReference>
<dbReference type="Pfam" id="PF01131">
    <property type="entry name" value="Topoisom_bac"/>
    <property type="match status" value="1"/>
</dbReference>
<dbReference type="RefSeq" id="WP_005742386.1">
    <property type="nucleotide sequence ID" value="NZ_CP031226.1"/>
</dbReference>
<dbReference type="SUPFAM" id="SSF56712">
    <property type="entry name" value="Prokaryotic type I DNA topoisomerase"/>
    <property type="match status" value="1"/>
</dbReference>
<dbReference type="InterPro" id="IPR013497">
    <property type="entry name" value="Topo_IA_cen"/>
</dbReference>
<keyword evidence="13" id="KW-0614">Plasmid</keyword>
<dbReference type="SMART" id="SM00437">
    <property type="entry name" value="TOP1Ac"/>
    <property type="match status" value="1"/>
</dbReference>
<dbReference type="AlphaFoldDB" id="A0AAD0M488"/>
<dbReference type="PROSITE" id="PS52039">
    <property type="entry name" value="TOPO_IA_2"/>
    <property type="match status" value="1"/>
</dbReference>
<dbReference type="GO" id="GO:0006310">
    <property type="term" value="P:DNA recombination"/>
    <property type="evidence" value="ECO:0007669"/>
    <property type="project" value="TreeGrafter"/>
</dbReference>
<dbReference type="EMBL" id="CP031226">
    <property type="protein sequence ID" value="AXH59435.1"/>
    <property type="molecule type" value="Genomic_DNA"/>
</dbReference>
<sequence>MKTIAIITEKNQVSEPMAKAMGWSKSGMGFEGTWKGARVILVPAKGHLLTLPSPDALQPGLGWHNPTMLSPIPRKKMLVPIEDGPDVKGKPIKSYLNNIKEALDQADEVILATDSDREGEYIGWSILEYFNCRLPVKRCWLAGGMDSDSMRKALENLLPPHEKKSLARAAEARAHCDHGYIYIVRLMSHYGQYALLGDYLGRGESARDKVISMGRVQTAALYMIYKREMAIRNFVPQTFFNVNGDFSIQGANLVAEYEPKVTREIIDSMPAGVTWRPQGLEGENKMDAPLFTSKPHIDQFKARLERAASQSKVLEYSEGTKEKHPPITYNLVGVLADVVKATKLTADVAQAVIEDLNEQGYISYSRTDKCELPNSLYVANERNPLIKSVMNLPGLTGAAQQAMAIHNGQDPKYKAFKPKCFTDKKLEHHGIIPSLRAVDAQGLASMYPKKAVKGKVSHTAHHMQAAYRLIAERFIQALLPPAKYATQKITFQVPVEDMLGAPVSNFSAKAERTVDPGWQGIMGTSSAKTAELPRLKNNEPANLIEVILKEGQTKAPGRYTDVNFFVALQNAAREVDDPEMRKYLNDGTDKPEGIGTPATRKEIIPVIMARGYIHAEKGAFFLDPKGKELIEFLMKHSKHSMYRIETTAMWEGKLAELALIEDDAEAIRVRDQFIEETFSGLDGYIDWMNEMFATVEKKALPRTPGKVTDKMKAAIKSIAERKGIKLPSGTLTDPKKASDFLNEHSRPRTEGGEFSLSDAQVGFLAKIEAAAGVKASDEVKADRKLFDEFVTKHKPALDAQYKSQPPSEKMIKFAKSLASKLADDKQPDPRVFTEMDACRKFIDAQLAGDKAGGGKSGSGTGKASGSKPAAKRK</sequence>
<protein>
    <recommendedName>
        <fullName evidence="3">DNA topoisomerase</fullName>
        <ecNumber evidence="3">5.6.2.1</ecNumber>
    </recommendedName>
    <alternativeName>
        <fullName evidence="10">Omega-protein</fullName>
    </alternativeName>
    <alternativeName>
        <fullName evidence="9">Relaxing enzyme</fullName>
    </alternativeName>
    <alternativeName>
        <fullName evidence="7">Swivelase</fullName>
    </alternativeName>
    <alternativeName>
        <fullName evidence="8">Untwisting enzyme</fullName>
    </alternativeName>
</protein>
<evidence type="ECO:0000256" key="3">
    <source>
        <dbReference type="ARBA" id="ARBA00012891"/>
    </source>
</evidence>
<dbReference type="GeneID" id="39473979"/>
<evidence type="ECO:0000256" key="1">
    <source>
        <dbReference type="ARBA" id="ARBA00000213"/>
    </source>
</evidence>
<gene>
    <name evidence="13" type="ORF">PLA107_029865</name>
</gene>
<keyword evidence="5" id="KW-0238">DNA-binding</keyword>
<dbReference type="Gene3D" id="1.10.460.10">
    <property type="entry name" value="Topoisomerase I, domain 2"/>
    <property type="match status" value="1"/>
</dbReference>
<evidence type="ECO:0000313" key="14">
    <source>
        <dbReference type="Proteomes" id="UP000006426"/>
    </source>
</evidence>
<evidence type="ECO:0000256" key="5">
    <source>
        <dbReference type="ARBA" id="ARBA00023125"/>
    </source>
</evidence>
<dbReference type="InterPro" id="IPR000380">
    <property type="entry name" value="Topo_IA"/>
</dbReference>
<dbReference type="GO" id="GO:0003677">
    <property type="term" value="F:DNA binding"/>
    <property type="evidence" value="ECO:0007669"/>
    <property type="project" value="UniProtKB-KW"/>
</dbReference>
<dbReference type="InterPro" id="IPR003602">
    <property type="entry name" value="Topo_IA_DNA-bd_dom"/>
</dbReference>